<organism evidence="1 2">
    <name type="scientific">Rhizobium hidalgonense</name>
    <dbReference type="NCBI Taxonomy" id="1538159"/>
    <lineage>
        <taxon>Bacteria</taxon>
        <taxon>Pseudomonadati</taxon>
        <taxon>Pseudomonadota</taxon>
        <taxon>Alphaproteobacteria</taxon>
        <taxon>Hyphomicrobiales</taxon>
        <taxon>Rhizobiaceae</taxon>
        <taxon>Rhizobium/Agrobacterium group</taxon>
        <taxon>Rhizobium</taxon>
    </lineage>
</organism>
<dbReference type="AlphaFoldDB" id="A0AAJ2H5Y8"/>
<reference evidence="1" key="1">
    <citation type="submission" date="2023-04" db="EMBL/GenBank/DDBJ databases">
        <title>Genomic characterization of faba bean (Vicia faba) microsymbionts in Mexican soils.</title>
        <authorList>
            <person name="Rivera Orduna F.N."/>
            <person name="Guevara-Luna J."/>
            <person name="Yan J."/>
            <person name="Arroyo-Herrera I."/>
            <person name="Li Y."/>
            <person name="Vasquez-Murrieta M.S."/>
            <person name="Wang E.T."/>
        </authorList>
    </citation>
    <scope>NUCLEOTIDE SEQUENCE</scope>
    <source>
        <strain evidence="1">CH26</strain>
    </source>
</reference>
<dbReference type="Proteomes" id="UP001268610">
    <property type="component" value="Unassembled WGS sequence"/>
</dbReference>
<name>A0AAJ2H5Y8_9HYPH</name>
<evidence type="ECO:0000313" key="2">
    <source>
        <dbReference type="Proteomes" id="UP001268610"/>
    </source>
</evidence>
<gene>
    <name evidence="1" type="ORF">RJJ65_37455</name>
</gene>
<sequence>MIKVKVPPKNGQLVIHTVVTLLASAVDLIDGVAHFATHSRDNDQHASKQHHS</sequence>
<proteinExistence type="predicted"/>
<protein>
    <submittedName>
        <fullName evidence="1">Uncharacterized protein</fullName>
    </submittedName>
</protein>
<comment type="caution">
    <text evidence="1">The sequence shown here is derived from an EMBL/GenBank/DDBJ whole genome shotgun (WGS) entry which is preliminary data.</text>
</comment>
<dbReference type="EMBL" id="JAVLSF010000598">
    <property type="protein sequence ID" value="MDR9778228.1"/>
    <property type="molecule type" value="Genomic_DNA"/>
</dbReference>
<accession>A0AAJ2H5Y8</accession>
<evidence type="ECO:0000313" key="1">
    <source>
        <dbReference type="EMBL" id="MDR9778228.1"/>
    </source>
</evidence>
<dbReference type="RefSeq" id="WP_310866337.1">
    <property type="nucleotide sequence ID" value="NZ_JAVLSF010000598.1"/>
</dbReference>